<organism evidence="2 3">
    <name type="scientific">Phialocephala subalpina</name>
    <dbReference type="NCBI Taxonomy" id="576137"/>
    <lineage>
        <taxon>Eukaryota</taxon>
        <taxon>Fungi</taxon>
        <taxon>Dikarya</taxon>
        <taxon>Ascomycota</taxon>
        <taxon>Pezizomycotina</taxon>
        <taxon>Leotiomycetes</taxon>
        <taxon>Helotiales</taxon>
        <taxon>Mollisiaceae</taxon>
        <taxon>Phialocephala</taxon>
        <taxon>Phialocephala fortinii species complex</taxon>
    </lineage>
</organism>
<feature type="compositionally biased region" description="Gly residues" evidence="1">
    <location>
        <begin position="165"/>
        <end position="179"/>
    </location>
</feature>
<feature type="compositionally biased region" description="Polar residues" evidence="1">
    <location>
        <begin position="248"/>
        <end position="259"/>
    </location>
</feature>
<gene>
    <name evidence="2" type="ORF">PAC_18779</name>
</gene>
<reference evidence="2 3" key="1">
    <citation type="submission" date="2016-03" db="EMBL/GenBank/DDBJ databases">
        <authorList>
            <person name="Ploux O."/>
        </authorList>
    </citation>
    <scope>NUCLEOTIDE SEQUENCE [LARGE SCALE GENOMIC DNA]</scope>
    <source>
        <strain evidence="2 3">UAMH 11012</strain>
    </source>
</reference>
<evidence type="ECO:0000313" key="2">
    <source>
        <dbReference type="EMBL" id="CZR68878.1"/>
    </source>
</evidence>
<dbReference type="Proteomes" id="UP000184330">
    <property type="component" value="Unassembled WGS sequence"/>
</dbReference>
<feature type="compositionally biased region" description="Polar residues" evidence="1">
    <location>
        <begin position="183"/>
        <end position="192"/>
    </location>
</feature>
<feature type="region of interest" description="Disordered" evidence="1">
    <location>
        <begin position="27"/>
        <end position="46"/>
    </location>
</feature>
<feature type="compositionally biased region" description="Pro residues" evidence="1">
    <location>
        <begin position="320"/>
        <end position="336"/>
    </location>
</feature>
<dbReference type="STRING" id="576137.A0A1L7XV46"/>
<dbReference type="AlphaFoldDB" id="A0A1L7XV46"/>
<sequence length="403" mass="42117">MGGALPVAAKAEPPQYAQFEVGKNGLAVDPTPTLNEDALPPMPSWEGASKKHVLAEDEKNGVELGELDPTTGQHVPLMAGAVATGVSPIDSRGHSPFGARPGPGPNGTGYTGVTDDHFDQNQAAYNGNGRGYGGGSPGGIGGPQMGGAMLGGPPRLGTPQMRGSPGPGQMRGGMGGPGGYRTDSPQTYNSQGRGYGPQSPQDEYGQVDGFAAAPVGGRGYGRPPPQRQFSNDQYGDEQYASRPFPAQPSRQYSNDSQQPILARQYSDGPGYPQDNFQPNMPPPRGPSRGPGGPNRMASPPLQNNSGFDFVGGNQGYQSRPSPPLDPYNSRPSPPPQQMSYGSSRPSPPQGGRGNDGYFAAAPATRSPPPQEPTYPGYKPYQPNNQVGTPTGREPQRGWDPVQQ</sequence>
<proteinExistence type="predicted"/>
<evidence type="ECO:0000256" key="1">
    <source>
        <dbReference type="SAM" id="MobiDB-lite"/>
    </source>
</evidence>
<protein>
    <submittedName>
        <fullName evidence="2">Uncharacterized protein</fullName>
    </submittedName>
</protein>
<evidence type="ECO:0000313" key="3">
    <source>
        <dbReference type="Proteomes" id="UP000184330"/>
    </source>
</evidence>
<dbReference type="EMBL" id="FJOG01000061">
    <property type="protein sequence ID" value="CZR68878.1"/>
    <property type="molecule type" value="Genomic_DNA"/>
</dbReference>
<feature type="compositionally biased region" description="Gly residues" evidence="1">
    <location>
        <begin position="128"/>
        <end position="150"/>
    </location>
</feature>
<dbReference type="OrthoDB" id="5401332at2759"/>
<keyword evidence="3" id="KW-1185">Reference proteome</keyword>
<name>A0A1L7XV46_9HELO</name>
<feature type="region of interest" description="Disordered" evidence="1">
    <location>
        <begin position="89"/>
        <end position="403"/>
    </location>
</feature>
<accession>A0A1L7XV46</accession>